<dbReference type="PANTHER" id="PTHR10353">
    <property type="entry name" value="GLYCOSYL HYDROLASE"/>
    <property type="match status" value="1"/>
</dbReference>
<dbReference type="InterPro" id="IPR017853">
    <property type="entry name" value="GH"/>
</dbReference>
<evidence type="ECO:0000256" key="4">
    <source>
        <dbReference type="RuleBase" id="RU003690"/>
    </source>
</evidence>
<protein>
    <submittedName>
        <fullName evidence="6">Jg22240 protein</fullName>
    </submittedName>
</protein>
<dbReference type="InterPro" id="IPR001360">
    <property type="entry name" value="Glyco_hydro_1"/>
</dbReference>
<evidence type="ECO:0000313" key="7">
    <source>
        <dbReference type="Proteomes" id="UP000838756"/>
    </source>
</evidence>
<evidence type="ECO:0000313" key="6">
    <source>
        <dbReference type="EMBL" id="CAH2226324.1"/>
    </source>
</evidence>
<keyword evidence="7" id="KW-1185">Reference proteome</keyword>
<comment type="similarity">
    <text evidence="1 4">Belongs to the glycosyl hydrolase 1 family.</text>
</comment>
<dbReference type="AlphaFoldDB" id="A0A8S4R1I7"/>
<dbReference type="SUPFAM" id="SSF51445">
    <property type="entry name" value="(Trans)glycosidases"/>
    <property type="match status" value="1"/>
</dbReference>
<dbReference type="Pfam" id="PF00232">
    <property type="entry name" value="Glyco_hydro_1"/>
    <property type="match status" value="1"/>
</dbReference>
<dbReference type="OrthoDB" id="65569at2759"/>
<gene>
    <name evidence="6" type="primary">jg22240</name>
    <name evidence="6" type="ORF">PAEG_LOCUS7044</name>
</gene>
<feature type="non-terminal residue" evidence="6">
    <location>
        <position position="1"/>
    </location>
</feature>
<feature type="signal peptide" evidence="5">
    <location>
        <begin position="1"/>
        <end position="18"/>
    </location>
</feature>
<reference evidence="6" key="1">
    <citation type="submission" date="2022-03" db="EMBL/GenBank/DDBJ databases">
        <authorList>
            <person name="Lindestad O."/>
        </authorList>
    </citation>
    <scope>NUCLEOTIDE SEQUENCE</scope>
</reference>
<keyword evidence="3" id="KW-0326">Glycosidase</keyword>
<dbReference type="EMBL" id="CAKXAJ010021103">
    <property type="protein sequence ID" value="CAH2226324.1"/>
    <property type="molecule type" value="Genomic_DNA"/>
</dbReference>
<name>A0A8S4R1I7_9NEOP</name>
<dbReference type="GO" id="GO:0005975">
    <property type="term" value="P:carbohydrate metabolic process"/>
    <property type="evidence" value="ECO:0007669"/>
    <property type="project" value="InterPro"/>
</dbReference>
<organism evidence="6 7">
    <name type="scientific">Pararge aegeria aegeria</name>
    <dbReference type="NCBI Taxonomy" id="348720"/>
    <lineage>
        <taxon>Eukaryota</taxon>
        <taxon>Metazoa</taxon>
        <taxon>Ecdysozoa</taxon>
        <taxon>Arthropoda</taxon>
        <taxon>Hexapoda</taxon>
        <taxon>Insecta</taxon>
        <taxon>Pterygota</taxon>
        <taxon>Neoptera</taxon>
        <taxon>Endopterygota</taxon>
        <taxon>Lepidoptera</taxon>
        <taxon>Glossata</taxon>
        <taxon>Ditrysia</taxon>
        <taxon>Papilionoidea</taxon>
        <taxon>Nymphalidae</taxon>
        <taxon>Satyrinae</taxon>
        <taxon>Satyrini</taxon>
        <taxon>Parargina</taxon>
        <taxon>Pararge</taxon>
    </lineage>
</organism>
<feature type="chain" id="PRO_5035812150" evidence="5">
    <location>
        <begin position="19"/>
        <end position="98"/>
    </location>
</feature>
<dbReference type="InterPro" id="IPR033132">
    <property type="entry name" value="GH_1_N_CS"/>
</dbReference>
<dbReference type="Proteomes" id="UP000838756">
    <property type="component" value="Unassembled WGS sequence"/>
</dbReference>
<evidence type="ECO:0000256" key="1">
    <source>
        <dbReference type="ARBA" id="ARBA00010838"/>
    </source>
</evidence>
<comment type="caution">
    <text evidence="6">The sequence shown here is derived from an EMBL/GenBank/DDBJ whole genome shotgun (WGS) entry which is preliminary data.</text>
</comment>
<proteinExistence type="inferred from homology"/>
<keyword evidence="5" id="KW-0732">Signal</keyword>
<dbReference type="GO" id="GO:0008422">
    <property type="term" value="F:beta-glucosidase activity"/>
    <property type="evidence" value="ECO:0007669"/>
    <property type="project" value="TreeGrafter"/>
</dbReference>
<dbReference type="Gene3D" id="3.20.20.80">
    <property type="entry name" value="Glycosidases"/>
    <property type="match status" value="1"/>
</dbReference>
<keyword evidence="2" id="KW-0378">Hydrolase</keyword>
<evidence type="ECO:0000256" key="2">
    <source>
        <dbReference type="ARBA" id="ARBA00022801"/>
    </source>
</evidence>
<dbReference type="PROSITE" id="PS00653">
    <property type="entry name" value="GLYCOSYL_HYDROL_F1_2"/>
    <property type="match status" value="1"/>
</dbReference>
<evidence type="ECO:0000256" key="5">
    <source>
        <dbReference type="SAM" id="SignalP"/>
    </source>
</evidence>
<accession>A0A8S4R1I7</accession>
<dbReference type="PANTHER" id="PTHR10353:SF36">
    <property type="entry name" value="LP05116P"/>
    <property type="match status" value="1"/>
</dbReference>
<evidence type="ECO:0000256" key="3">
    <source>
        <dbReference type="ARBA" id="ARBA00023295"/>
    </source>
</evidence>
<sequence>MVLRWIVLFVCVCAAVRGIPRHSVRKFPEGFLFGTATASYQIEGAWNADGKSENIWDRMTHTRPDHIKDSSNGDIADNSYYLYKRDVQMMRELGLDFY</sequence>